<evidence type="ECO:0008006" key="8">
    <source>
        <dbReference type="Google" id="ProtNLM"/>
    </source>
</evidence>
<keyword evidence="4" id="KW-0539">Nucleus</keyword>
<comment type="caution">
    <text evidence="5">Lacks conserved residue(s) required for the propagation of feature annotation.</text>
</comment>
<evidence type="ECO:0000256" key="5">
    <source>
        <dbReference type="PROSITE-ProRule" id="PRU01191"/>
    </source>
</evidence>
<organism evidence="6 7">
    <name type="scientific">Populus tomentosa</name>
    <name type="common">Chinese white poplar</name>
    <dbReference type="NCBI Taxonomy" id="118781"/>
    <lineage>
        <taxon>Eukaryota</taxon>
        <taxon>Viridiplantae</taxon>
        <taxon>Streptophyta</taxon>
        <taxon>Embryophyta</taxon>
        <taxon>Tracheophyta</taxon>
        <taxon>Spermatophyta</taxon>
        <taxon>Magnoliopsida</taxon>
        <taxon>eudicotyledons</taxon>
        <taxon>Gunneridae</taxon>
        <taxon>Pentapetalae</taxon>
        <taxon>rosids</taxon>
        <taxon>fabids</taxon>
        <taxon>Malpighiales</taxon>
        <taxon>Salicaceae</taxon>
        <taxon>Saliceae</taxon>
        <taxon>Populus</taxon>
    </lineage>
</organism>
<keyword evidence="7" id="KW-1185">Reference proteome</keyword>
<dbReference type="OrthoDB" id="1935022at2759"/>
<dbReference type="AlphaFoldDB" id="A0A8X7Z512"/>
<protein>
    <recommendedName>
        <fullName evidence="8">GRAS family transcription factor</fullName>
    </recommendedName>
</protein>
<sequence>MVVEYLPCYSWQSTYNPLEEVGLFFQNTDAQLGSYPEDSSLCISFEDFSDVSSPIPISPVSLGFPTHVDDLPVTMSRPEEQKYSLIPESNITFDDPLMVREIEDINDWLASENRGALQDFPGDDAGSLLVSPPSREASIDTLTNQTSLVLPGIGMEFDNRLMILHLFKAYGEAAEMEMKELAEKIMSWLKEKACPTGSTLERPAYYLIQAREGEVDFLWQEASKNYEAAFKAFYQIFPYGRFAHFTANSVILEAIPEEADIVHIVDFDIGQGVQWPPMIETLARRGKRMVRLTAIKWEEEEDCSGVGSSRRFEETKMRLYEHTQVFGLRLKMEEMDMEVLVSEMKKTKKRGGRGDWLAFNCMVGLPRMGKGRSARSLGEFLRLAKDSITLNTDGGSGTKGTITIGDWIGWGMEMKEQKGYGSVFAGQLVQFMALIESMDCHFPDHLREARIAMECVFLIPYVSSSFGLQMWDDIAKESRALSEVGLVAWEMRRDNLLEARELIRETESFYCVNIEGVKENQMVLCYMEVPLVKVSSWT</sequence>
<dbReference type="GO" id="GO:0005634">
    <property type="term" value="C:nucleus"/>
    <property type="evidence" value="ECO:0007669"/>
    <property type="project" value="UniProtKB-SubCell"/>
</dbReference>
<comment type="subcellular location">
    <subcellularLocation>
        <location evidence="1">Nucleus</location>
    </subcellularLocation>
</comment>
<evidence type="ECO:0000256" key="2">
    <source>
        <dbReference type="ARBA" id="ARBA00023015"/>
    </source>
</evidence>
<keyword evidence="2" id="KW-0805">Transcription regulation</keyword>
<name>A0A8X7Z512_POPTO</name>
<feature type="region of interest" description="SAW" evidence="5">
    <location>
        <begin position="460"/>
        <end position="538"/>
    </location>
</feature>
<feature type="short sequence motif" description="VHIID" evidence="5">
    <location>
        <begin position="262"/>
        <end position="266"/>
    </location>
</feature>
<dbReference type="EMBL" id="JAAWWB010000017">
    <property type="protein sequence ID" value="KAG6762496.1"/>
    <property type="molecule type" value="Genomic_DNA"/>
</dbReference>
<evidence type="ECO:0000313" key="6">
    <source>
        <dbReference type="EMBL" id="KAG6762496.1"/>
    </source>
</evidence>
<dbReference type="Pfam" id="PF03514">
    <property type="entry name" value="GRAS"/>
    <property type="match status" value="1"/>
</dbReference>
<keyword evidence="3" id="KW-0804">Transcription</keyword>
<comment type="caution">
    <text evidence="6">The sequence shown here is derived from an EMBL/GenBank/DDBJ whole genome shotgun (WGS) entry which is preliminary data.</text>
</comment>
<evidence type="ECO:0000256" key="1">
    <source>
        <dbReference type="ARBA" id="ARBA00004123"/>
    </source>
</evidence>
<accession>A0A8X7Z512</accession>
<evidence type="ECO:0000256" key="4">
    <source>
        <dbReference type="ARBA" id="ARBA00023242"/>
    </source>
</evidence>
<dbReference type="PROSITE" id="PS50985">
    <property type="entry name" value="GRAS"/>
    <property type="match status" value="1"/>
</dbReference>
<evidence type="ECO:0000313" key="7">
    <source>
        <dbReference type="Proteomes" id="UP000886885"/>
    </source>
</evidence>
<dbReference type="PANTHER" id="PTHR31636">
    <property type="entry name" value="OSJNBA0084A10.13 PROTEIN-RELATED"/>
    <property type="match status" value="1"/>
</dbReference>
<comment type="similarity">
    <text evidence="5">Belongs to the GRAS family.</text>
</comment>
<dbReference type="Proteomes" id="UP000886885">
    <property type="component" value="Chromosome 9A"/>
</dbReference>
<gene>
    <name evidence="6" type="ORF">POTOM_033000</name>
</gene>
<dbReference type="InterPro" id="IPR005202">
    <property type="entry name" value="TF_GRAS"/>
</dbReference>
<proteinExistence type="inferred from homology"/>
<reference evidence="6" key="1">
    <citation type="journal article" date="2020" name="bioRxiv">
        <title>Hybrid origin of Populus tomentosa Carr. identified through genome sequencing and phylogenomic analysis.</title>
        <authorList>
            <person name="An X."/>
            <person name="Gao K."/>
            <person name="Chen Z."/>
            <person name="Li J."/>
            <person name="Yang X."/>
            <person name="Yang X."/>
            <person name="Zhou J."/>
            <person name="Guo T."/>
            <person name="Zhao T."/>
            <person name="Huang S."/>
            <person name="Miao D."/>
            <person name="Khan W.U."/>
            <person name="Rao P."/>
            <person name="Ye M."/>
            <person name="Lei B."/>
            <person name="Liao W."/>
            <person name="Wang J."/>
            <person name="Ji L."/>
            <person name="Li Y."/>
            <person name="Guo B."/>
            <person name="Mustafa N.S."/>
            <person name="Li S."/>
            <person name="Yun Q."/>
            <person name="Keller S.R."/>
            <person name="Mao J."/>
            <person name="Zhang R."/>
            <person name="Strauss S.H."/>
        </authorList>
    </citation>
    <scope>NUCLEOTIDE SEQUENCE</scope>
    <source>
        <strain evidence="6">GM15</strain>
        <tissue evidence="6">Leaf</tissue>
    </source>
</reference>
<evidence type="ECO:0000256" key="3">
    <source>
        <dbReference type="ARBA" id="ARBA00023163"/>
    </source>
</evidence>